<protein>
    <submittedName>
        <fullName evidence="2">Uncharacterized protein</fullName>
    </submittedName>
</protein>
<dbReference type="EMBL" id="SLTX01000001">
    <property type="protein sequence ID" value="TDB08057.1"/>
    <property type="molecule type" value="Genomic_DNA"/>
</dbReference>
<dbReference type="EMBL" id="QRZL01000020">
    <property type="protein sequence ID" value="RGV73222.1"/>
    <property type="molecule type" value="Genomic_DNA"/>
</dbReference>
<evidence type="ECO:0000313" key="5">
    <source>
        <dbReference type="EMBL" id="RGV73222.1"/>
    </source>
</evidence>
<evidence type="ECO:0000313" key="12">
    <source>
        <dbReference type="Proteomes" id="UP000441162"/>
    </source>
</evidence>
<evidence type="ECO:0000313" key="10">
    <source>
        <dbReference type="Proteomes" id="UP000294834"/>
    </source>
</evidence>
<dbReference type="EMBL" id="BQOB01000001">
    <property type="protein sequence ID" value="GKH83019.1"/>
    <property type="molecule type" value="Genomic_DNA"/>
</dbReference>
<comment type="caution">
    <text evidence="2">The sequence shown here is derived from an EMBL/GenBank/DDBJ whole genome shotgun (WGS) entry which is preliminary data.</text>
</comment>
<dbReference type="Proteomes" id="UP000294527">
    <property type="component" value="Unassembled WGS sequence"/>
</dbReference>
<dbReference type="EMBL" id="SLTU01000001">
    <property type="protein sequence ID" value="TDA75326.1"/>
    <property type="molecule type" value="Genomic_DNA"/>
</dbReference>
<evidence type="ECO:0000313" key="6">
    <source>
        <dbReference type="EMBL" id="TDA75326.1"/>
    </source>
</evidence>
<reference evidence="1" key="4">
    <citation type="submission" date="2022-01" db="EMBL/GenBank/DDBJ databases">
        <title>Novel bile acid biosynthetic pathways are enriched in the microbiome of centenarians.</title>
        <authorList>
            <person name="Sato Y."/>
            <person name="Atarashi K."/>
            <person name="Plichta R.D."/>
            <person name="Arai Y."/>
            <person name="Sasajima S."/>
            <person name="Kearney M.S."/>
            <person name="Suda W."/>
            <person name="Takeshita K."/>
            <person name="Sasaki T."/>
            <person name="Okamoto S."/>
            <person name="Skelly N.A."/>
            <person name="Okamura Y."/>
            <person name="Vlamakis H."/>
            <person name="Li Y."/>
            <person name="Tanoue T."/>
            <person name="Takei H."/>
            <person name="Nittono H."/>
            <person name="Narushima S."/>
            <person name="Irie J."/>
            <person name="Itoh H."/>
            <person name="Moriya K."/>
            <person name="Sugiura Y."/>
            <person name="Suematsu M."/>
            <person name="Moritoki N."/>
            <person name="Shibata S."/>
            <person name="Littman R.D."/>
            <person name="Fischbach A.M."/>
            <person name="Uwamino Y."/>
            <person name="Inoue T."/>
            <person name="Honda A."/>
            <person name="Hattori M."/>
            <person name="Murai T."/>
            <person name="Xavier J.R."/>
            <person name="Hirose N."/>
            <person name="Honda K."/>
        </authorList>
    </citation>
    <scope>NUCLEOTIDE SEQUENCE</scope>
    <source>
        <strain evidence="1">CE91-St7</strain>
    </source>
</reference>
<dbReference type="Proteomes" id="UP000283678">
    <property type="component" value="Unassembled WGS sequence"/>
</dbReference>
<dbReference type="Proteomes" id="UP000294834">
    <property type="component" value="Unassembled WGS sequence"/>
</dbReference>
<dbReference type="Proteomes" id="UP000481616">
    <property type="component" value="Unassembled WGS sequence"/>
</dbReference>
<organism evidence="2 11">
    <name type="scientific">Phocaeicola dorei</name>
    <dbReference type="NCBI Taxonomy" id="357276"/>
    <lineage>
        <taxon>Bacteria</taxon>
        <taxon>Pseudomonadati</taxon>
        <taxon>Bacteroidota</taxon>
        <taxon>Bacteroidia</taxon>
        <taxon>Bacteroidales</taxon>
        <taxon>Bacteroidaceae</taxon>
        <taxon>Phocaeicola</taxon>
    </lineage>
</organism>
<evidence type="ECO:0000313" key="4">
    <source>
        <dbReference type="EMBL" id="KAA5401693.1"/>
    </source>
</evidence>
<dbReference type="Proteomes" id="UP001055104">
    <property type="component" value="Unassembled WGS sequence"/>
</dbReference>
<evidence type="ECO:0000313" key="9">
    <source>
        <dbReference type="Proteomes" id="UP000294527"/>
    </source>
</evidence>
<reference evidence="5 8" key="1">
    <citation type="submission" date="2018-08" db="EMBL/GenBank/DDBJ databases">
        <title>A genome reference for cultivated species of the human gut microbiota.</title>
        <authorList>
            <person name="Zou Y."/>
            <person name="Xue W."/>
            <person name="Luo G."/>
        </authorList>
    </citation>
    <scope>NUCLEOTIDE SEQUENCE [LARGE SCALE GENOMIC DNA]</scope>
    <source>
        <strain evidence="5 8">AF14-1AC</strain>
    </source>
</reference>
<dbReference type="EMBL" id="VVZA01000029">
    <property type="protein sequence ID" value="KAA5401693.1"/>
    <property type="molecule type" value="Genomic_DNA"/>
</dbReference>
<dbReference type="Proteomes" id="UP000347681">
    <property type="component" value="Unassembled WGS sequence"/>
</dbReference>
<evidence type="ECO:0000313" key="11">
    <source>
        <dbReference type="Proteomes" id="UP000347681"/>
    </source>
</evidence>
<proteinExistence type="predicted"/>
<evidence type="ECO:0000313" key="7">
    <source>
        <dbReference type="EMBL" id="TDB08057.1"/>
    </source>
</evidence>
<evidence type="ECO:0000313" key="1">
    <source>
        <dbReference type="EMBL" id="GKH83019.1"/>
    </source>
</evidence>
<reference evidence="11 12" key="2">
    <citation type="journal article" date="2019" name="Nat. Med.">
        <title>A library of human gut bacterial isolates paired with longitudinal multiomics data enables mechanistic microbiome research.</title>
        <authorList>
            <person name="Poyet M."/>
            <person name="Groussin M."/>
            <person name="Gibbons S.M."/>
            <person name="Avila-Pacheco J."/>
            <person name="Jiang X."/>
            <person name="Kearney S.M."/>
            <person name="Perrotta A.R."/>
            <person name="Berdy B."/>
            <person name="Zhao S."/>
            <person name="Lieberman T.D."/>
            <person name="Swanson P.K."/>
            <person name="Smith M."/>
            <person name="Roesemann S."/>
            <person name="Alexander J.E."/>
            <person name="Rich S.A."/>
            <person name="Livny J."/>
            <person name="Vlamakis H."/>
            <person name="Clish C."/>
            <person name="Bullock K."/>
            <person name="Deik A."/>
            <person name="Scott J."/>
            <person name="Pierce K.A."/>
            <person name="Xavier R.J."/>
            <person name="Alm E.J."/>
        </authorList>
    </citation>
    <scope>NUCLEOTIDE SEQUENCE [LARGE SCALE GENOMIC DNA]</scope>
    <source>
        <strain evidence="3 13">BIOML-A1</strain>
        <strain evidence="4 12">BIOML-A4</strain>
        <strain evidence="2 11">BIOML-A5</strain>
    </source>
</reference>
<name>A0A076J9H3_9BACT</name>
<evidence type="ECO:0000313" key="8">
    <source>
        <dbReference type="Proteomes" id="UP000283678"/>
    </source>
</evidence>
<dbReference type="EMBL" id="VVZB01000013">
    <property type="protein sequence ID" value="KAA5380367.1"/>
    <property type="molecule type" value="Genomic_DNA"/>
</dbReference>
<gene>
    <name evidence="1" type="ORF">CE91St7_39030</name>
    <name evidence="5" type="ORF">DWW04_16630</name>
    <name evidence="6" type="ORF">E1I98_02505</name>
    <name evidence="7" type="ORF">E1J06_11975</name>
    <name evidence="4" type="ORF">F2Y51_20815</name>
    <name evidence="3" type="ORF">F2Y58_21090</name>
    <name evidence="2" type="ORF">F2Y61_18080</name>
</gene>
<dbReference type="KEGG" id="bdo:EL88_10945"/>
<evidence type="ECO:0000313" key="2">
    <source>
        <dbReference type="EMBL" id="KAA5380367.1"/>
    </source>
</evidence>
<evidence type="ECO:0000313" key="13">
    <source>
        <dbReference type="Proteomes" id="UP000481616"/>
    </source>
</evidence>
<dbReference type="EMBL" id="VVYY01000028">
    <property type="protein sequence ID" value="KAA5392884.1"/>
    <property type="molecule type" value="Genomic_DNA"/>
</dbReference>
<dbReference type="AlphaFoldDB" id="A0A076J9H3"/>
<sequence length="80" mass="9674">MRTEQMANKIKNQNFFQRNLFPRMFGWFLIRLVDREFECSTLEDVEGLCPRRQVLMPVMINTTILNRYGQIDRLLQAIKH</sequence>
<dbReference type="Proteomes" id="UP000441162">
    <property type="component" value="Unassembled WGS sequence"/>
</dbReference>
<accession>A0A076J9H3</accession>
<dbReference type="KEGG" id="bdh:GV66_18735"/>
<evidence type="ECO:0000313" key="3">
    <source>
        <dbReference type="EMBL" id="KAA5392884.1"/>
    </source>
</evidence>
<reference evidence="9 10" key="3">
    <citation type="journal article" date="2019" name="Nat. Microbiol.">
        <title>Genomic variation and strain-specific functional adaptation in the human gut microbiome during early life.</title>
        <authorList>
            <person name="Vatanen T."/>
            <person name="Plichta D.R."/>
            <person name="Somani J."/>
            <person name="Munch P.C."/>
            <person name="Arthur T.D."/>
            <person name="Hall A.B."/>
            <person name="Rudolf S."/>
            <person name="Oakeley E.J."/>
            <person name="Ke X."/>
            <person name="Young R.A."/>
            <person name="Haiser H.J."/>
            <person name="Kolde R."/>
            <person name="Yassour M."/>
            <person name="Luopajarvi K."/>
            <person name="Siljander H."/>
            <person name="Virtanen S.M."/>
            <person name="Ilonen J."/>
            <person name="Uibo R."/>
            <person name="Tillmann V."/>
            <person name="Mokurov S."/>
            <person name="Dorshakova N."/>
            <person name="Porter J.A."/>
            <person name="McHardy A.C."/>
            <person name="Lahdesmaki H."/>
            <person name="Vlamakis H."/>
            <person name="Huttenhower C."/>
            <person name="Knip M."/>
            <person name="Xavier R.J."/>
        </authorList>
    </citation>
    <scope>NUCLEOTIDE SEQUENCE [LARGE SCALE GENOMIC DNA]</scope>
    <source>
        <strain evidence="6 9">RJX1047</strain>
        <strain evidence="7 10">RJX1052</strain>
    </source>
</reference>